<dbReference type="EMBL" id="JAHLOQ010000002">
    <property type="protein sequence ID" value="MBU5335118.1"/>
    <property type="molecule type" value="Genomic_DNA"/>
</dbReference>
<dbReference type="RefSeq" id="WP_216568278.1">
    <property type="nucleotide sequence ID" value="NZ_JAHLOQ010000002.1"/>
</dbReference>
<evidence type="ECO:0000313" key="2">
    <source>
        <dbReference type="EMBL" id="MBU5335118.1"/>
    </source>
</evidence>
<evidence type="ECO:0000313" key="3">
    <source>
        <dbReference type="Proteomes" id="UP001196301"/>
    </source>
</evidence>
<organism evidence="2 3">
    <name type="scientific">Intestinibacter bartlettii</name>
    <dbReference type="NCBI Taxonomy" id="261299"/>
    <lineage>
        <taxon>Bacteria</taxon>
        <taxon>Bacillati</taxon>
        <taxon>Bacillota</taxon>
        <taxon>Clostridia</taxon>
        <taxon>Peptostreptococcales</taxon>
        <taxon>Peptostreptococcaceae</taxon>
        <taxon>Intestinibacter</taxon>
    </lineage>
</organism>
<proteinExistence type="predicted"/>
<keyword evidence="3" id="KW-1185">Reference proteome</keyword>
<evidence type="ECO:0000259" key="1">
    <source>
        <dbReference type="Pfam" id="PF12654"/>
    </source>
</evidence>
<sequence>MKKKITSNYESACLKWQEVFVKMDKQKLMEILPEIKIEGDYLTIYHFGRKFGVHKQTGEIIAMEDDLPISVSEKFNIYLLFYYVKPYAKIRGEWVTFEKLKNTSQFKPAFIKSVLEPFANTFAGHMDKLKDACEKIGGKRIKASDMGYEIKAFECIPIQFLFWDEDDEFEARASMLFDLGSTDFIHEESIVTIASVGVERLAQIAGLDKGSNTFDMK</sequence>
<name>A0ABS6DUJ4_9FIRM</name>
<dbReference type="InterPro" id="IPR024264">
    <property type="entry name" value="DUF3786"/>
</dbReference>
<comment type="caution">
    <text evidence="2">The sequence shown here is derived from an EMBL/GenBank/DDBJ whole genome shotgun (WGS) entry which is preliminary data.</text>
</comment>
<feature type="domain" description="DUF3786" evidence="1">
    <location>
        <begin position="35"/>
        <end position="199"/>
    </location>
</feature>
<dbReference type="Proteomes" id="UP001196301">
    <property type="component" value="Unassembled WGS sequence"/>
</dbReference>
<reference evidence="2 3" key="1">
    <citation type="submission" date="2021-06" db="EMBL/GenBank/DDBJ databases">
        <authorList>
            <person name="Sun Q."/>
            <person name="Li D."/>
        </authorList>
    </citation>
    <scope>NUCLEOTIDE SEQUENCE [LARGE SCALE GENOMIC DNA]</scope>
    <source>
        <strain evidence="2 3">N19</strain>
    </source>
</reference>
<gene>
    <name evidence="2" type="ORF">KQI20_01575</name>
</gene>
<accession>A0ABS6DUJ4</accession>
<protein>
    <submittedName>
        <fullName evidence="2">DUF3786 domain-containing protein</fullName>
    </submittedName>
</protein>
<dbReference type="Pfam" id="PF12654">
    <property type="entry name" value="DUF3786"/>
    <property type="match status" value="1"/>
</dbReference>